<evidence type="ECO:0000313" key="2">
    <source>
        <dbReference type="EMBL" id="UOO94056.1"/>
    </source>
</evidence>
<protein>
    <submittedName>
        <fullName evidence="2">Uncharacterized protein</fullName>
    </submittedName>
</protein>
<dbReference type="RefSeq" id="WP_244699028.1">
    <property type="nucleotide sequence ID" value="NZ_BAAADN010000016.1"/>
</dbReference>
<keyword evidence="1" id="KW-0812">Transmembrane</keyword>
<evidence type="ECO:0000256" key="1">
    <source>
        <dbReference type="SAM" id="Phobius"/>
    </source>
</evidence>
<reference evidence="2" key="1">
    <citation type="submission" date="2022-04" db="EMBL/GenBank/DDBJ databases">
        <title>Sequencing and genomic assembly of Halococcus dombrowskii.</title>
        <authorList>
            <person name="Lim S.W."/>
            <person name="MacLea K.S."/>
        </authorList>
    </citation>
    <scope>NUCLEOTIDE SEQUENCE</scope>
    <source>
        <strain evidence="2">H4</strain>
    </source>
</reference>
<dbReference type="Proteomes" id="UP000830542">
    <property type="component" value="Chromosome"/>
</dbReference>
<feature type="transmembrane region" description="Helical" evidence="1">
    <location>
        <begin position="6"/>
        <end position="25"/>
    </location>
</feature>
<keyword evidence="1" id="KW-1133">Transmembrane helix</keyword>
<proteinExistence type="predicted"/>
<keyword evidence="1" id="KW-0472">Membrane</keyword>
<dbReference type="AlphaFoldDB" id="A0AAX3AJ75"/>
<evidence type="ECO:0000313" key="3">
    <source>
        <dbReference type="Proteomes" id="UP000830542"/>
    </source>
</evidence>
<feature type="transmembrane region" description="Helical" evidence="1">
    <location>
        <begin position="89"/>
        <end position="110"/>
    </location>
</feature>
<name>A0AAX3AJ75_HALDO</name>
<gene>
    <name evidence="2" type="ORF">MUK72_08740</name>
</gene>
<dbReference type="KEGG" id="hdo:MUK72_08740"/>
<accession>A0AAX3AJ75</accession>
<keyword evidence="3" id="KW-1185">Reference proteome</keyword>
<feature type="transmembrane region" description="Helical" evidence="1">
    <location>
        <begin position="55"/>
        <end position="74"/>
    </location>
</feature>
<dbReference type="EMBL" id="CP095005">
    <property type="protein sequence ID" value="UOO94056.1"/>
    <property type="molecule type" value="Genomic_DNA"/>
</dbReference>
<organism evidence="2 3">
    <name type="scientific">Halococcus dombrowskii</name>
    <dbReference type="NCBI Taxonomy" id="179637"/>
    <lineage>
        <taxon>Archaea</taxon>
        <taxon>Methanobacteriati</taxon>
        <taxon>Methanobacteriota</taxon>
        <taxon>Stenosarchaea group</taxon>
        <taxon>Halobacteria</taxon>
        <taxon>Halobacteriales</taxon>
        <taxon>Halococcaceae</taxon>
        <taxon>Halococcus</taxon>
    </lineage>
</organism>
<sequence length="134" mass="15543">MVDWELIAVMSPMLLIPVIILRWCWLVPSVWRGDKETVSLPTGPGYKISVNARNYPTFVASVVCFFMIAPIWIILPEFGFVLPLLLEQFFGLVVLLAVFLMVLTLIINAFNRPKFMIPPPHRDESGWLMKWWHE</sequence>
<dbReference type="GeneID" id="71761930"/>